<feature type="domain" description="HAMP" evidence="14">
    <location>
        <begin position="336"/>
        <end position="388"/>
    </location>
</feature>
<dbReference type="Pfam" id="PF02518">
    <property type="entry name" value="HATPase_c"/>
    <property type="match status" value="1"/>
</dbReference>
<dbReference type="PANTHER" id="PTHR34220">
    <property type="entry name" value="SENSOR HISTIDINE KINASE YPDA"/>
    <property type="match status" value="1"/>
</dbReference>
<keyword evidence="16" id="KW-1185">Reference proteome</keyword>
<dbReference type="InterPro" id="IPR010559">
    <property type="entry name" value="Sig_transdc_His_kin_internal"/>
</dbReference>
<comment type="caution">
    <text evidence="15">The sequence shown here is derived from an EMBL/GenBank/DDBJ whole genome shotgun (WGS) entry which is preliminary data.</text>
</comment>
<keyword evidence="11 13" id="KW-0472">Membrane</keyword>
<reference evidence="15 16" key="1">
    <citation type="submission" date="2017-03" db="EMBL/GenBank/DDBJ databases">
        <title>Isolation of Levoglucosan Utilizing Bacteria.</title>
        <authorList>
            <person name="Arya A.S."/>
        </authorList>
    </citation>
    <scope>NUCLEOTIDE SEQUENCE [LARGE SCALE GENOMIC DNA]</scope>
    <source>
        <strain evidence="15 16">MEC069</strain>
    </source>
</reference>
<keyword evidence="4" id="KW-0808">Transferase</keyword>
<dbReference type="InterPro" id="IPR003660">
    <property type="entry name" value="HAMP_dom"/>
</dbReference>
<dbReference type="InterPro" id="IPR003594">
    <property type="entry name" value="HATPase_dom"/>
</dbReference>
<accession>A0A4Y8PXK5</accession>
<sequence length="609" mass="68688">MPARLPFFAIVHQAGGGDEVMKIPVLGWRQKLIVTSLLCLVLPSLITLILTGVYTKDELRSKASAKAEQAMGVADLYVSNLIRDMINAFNGIQYDSEMITYLRVAYNKYSSSEPHDIDFFSYKQIAEKLDHLSFFGGQTYITIMLPNGLLITNYSTYNNDMSSLYGQGWVRQLLESPVNTTFWTGLQPNYIRLDADRNPNLVTIARTFQLYANSPNALIILSKPEEQFRQVFAQYAADPLLMLVDPGGTIISHTDKDQVGLQLRDTMQETDSDVVKWQGQEYISTTRTLSYGVWSLRSLTPSRSVTARISNLFNYVSILQILFFLLFSLVLFYLLRQLTKPIMRLSRTASKVEMGDLNVRSHVSGDDEIGHLGLAFDRMLDQVKAMIRQVETEQNRKRMAELELLQAQINPHFLFNTLNSIRLHALLKEEEEIAATIGSLSTLLRMTINRNNEFVPLHEEVDTVEQYMRLMNFRHQDHVRLTTNLASDTLLECIPRFTLQPLIENAYIHGLQQKNGEISISAWRRAHLLVIRIADDGVGMTASKLLEVRQGSPISGIGIKNVNERLKIIYGEPYGMELESAPGQGLAITLTIPLNGGKESAHVQGHTGG</sequence>
<evidence type="ECO:0000256" key="12">
    <source>
        <dbReference type="SAM" id="Coils"/>
    </source>
</evidence>
<evidence type="ECO:0000313" key="15">
    <source>
        <dbReference type="EMBL" id="TFE85904.1"/>
    </source>
</evidence>
<evidence type="ECO:0000256" key="8">
    <source>
        <dbReference type="ARBA" id="ARBA00022840"/>
    </source>
</evidence>
<evidence type="ECO:0000259" key="14">
    <source>
        <dbReference type="PROSITE" id="PS50885"/>
    </source>
</evidence>
<keyword evidence="7" id="KW-0418">Kinase</keyword>
<dbReference type="Gene3D" id="6.10.340.10">
    <property type="match status" value="1"/>
</dbReference>
<dbReference type="SMART" id="SM00304">
    <property type="entry name" value="HAMP"/>
    <property type="match status" value="1"/>
</dbReference>
<keyword evidence="2" id="KW-1003">Cell membrane</keyword>
<dbReference type="CDD" id="cd06225">
    <property type="entry name" value="HAMP"/>
    <property type="match status" value="1"/>
</dbReference>
<feature type="coiled-coil region" evidence="12">
    <location>
        <begin position="383"/>
        <end position="410"/>
    </location>
</feature>
<keyword evidence="6" id="KW-0547">Nucleotide-binding</keyword>
<keyword evidence="12" id="KW-0175">Coiled coil</keyword>
<evidence type="ECO:0000256" key="9">
    <source>
        <dbReference type="ARBA" id="ARBA00022989"/>
    </source>
</evidence>
<protein>
    <recommendedName>
        <fullName evidence="14">HAMP domain-containing protein</fullName>
    </recommendedName>
</protein>
<dbReference type="Gene3D" id="3.30.565.10">
    <property type="entry name" value="Histidine kinase-like ATPase, C-terminal domain"/>
    <property type="match status" value="1"/>
</dbReference>
<keyword evidence="10" id="KW-0902">Two-component regulatory system</keyword>
<dbReference type="Pfam" id="PF06580">
    <property type="entry name" value="His_kinase"/>
    <property type="match status" value="1"/>
</dbReference>
<keyword evidence="3" id="KW-0597">Phosphoprotein</keyword>
<dbReference type="InterPro" id="IPR050640">
    <property type="entry name" value="Bact_2-comp_sensor_kinase"/>
</dbReference>
<evidence type="ECO:0000256" key="6">
    <source>
        <dbReference type="ARBA" id="ARBA00022741"/>
    </source>
</evidence>
<dbReference type="AlphaFoldDB" id="A0A4Y8PXK5"/>
<proteinExistence type="predicted"/>
<evidence type="ECO:0000256" key="11">
    <source>
        <dbReference type="ARBA" id="ARBA00023136"/>
    </source>
</evidence>
<evidence type="ECO:0000256" key="3">
    <source>
        <dbReference type="ARBA" id="ARBA00022553"/>
    </source>
</evidence>
<dbReference type="SUPFAM" id="SSF55874">
    <property type="entry name" value="ATPase domain of HSP90 chaperone/DNA topoisomerase II/histidine kinase"/>
    <property type="match status" value="1"/>
</dbReference>
<dbReference type="GO" id="GO:0000155">
    <property type="term" value="F:phosphorelay sensor kinase activity"/>
    <property type="evidence" value="ECO:0007669"/>
    <property type="project" value="InterPro"/>
</dbReference>
<name>A0A4Y8PXK5_9BACL</name>
<evidence type="ECO:0000256" key="4">
    <source>
        <dbReference type="ARBA" id="ARBA00022679"/>
    </source>
</evidence>
<evidence type="ECO:0000256" key="5">
    <source>
        <dbReference type="ARBA" id="ARBA00022692"/>
    </source>
</evidence>
<evidence type="ECO:0000256" key="13">
    <source>
        <dbReference type="SAM" id="Phobius"/>
    </source>
</evidence>
<dbReference type="InterPro" id="IPR036890">
    <property type="entry name" value="HATPase_C_sf"/>
</dbReference>
<dbReference type="GO" id="GO:0005524">
    <property type="term" value="F:ATP binding"/>
    <property type="evidence" value="ECO:0007669"/>
    <property type="project" value="UniProtKB-KW"/>
</dbReference>
<keyword evidence="5 13" id="KW-0812">Transmembrane</keyword>
<dbReference type="EMBL" id="MYFO01000022">
    <property type="protein sequence ID" value="TFE85904.1"/>
    <property type="molecule type" value="Genomic_DNA"/>
</dbReference>
<comment type="subcellular location">
    <subcellularLocation>
        <location evidence="1">Cell membrane</location>
        <topology evidence="1">Multi-pass membrane protein</topology>
    </subcellularLocation>
</comment>
<evidence type="ECO:0000256" key="2">
    <source>
        <dbReference type="ARBA" id="ARBA00022475"/>
    </source>
</evidence>
<evidence type="ECO:0000313" key="16">
    <source>
        <dbReference type="Proteomes" id="UP000298246"/>
    </source>
</evidence>
<dbReference type="GO" id="GO:0005886">
    <property type="term" value="C:plasma membrane"/>
    <property type="evidence" value="ECO:0007669"/>
    <property type="project" value="UniProtKB-SubCell"/>
</dbReference>
<keyword evidence="9 13" id="KW-1133">Transmembrane helix</keyword>
<dbReference type="OrthoDB" id="9776552at2"/>
<dbReference type="SUPFAM" id="SSF158472">
    <property type="entry name" value="HAMP domain-like"/>
    <property type="match status" value="1"/>
</dbReference>
<evidence type="ECO:0000256" key="7">
    <source>
        <dbReference type="ARBA" id="ARBA00022777"/>
    </source>
</evidence>
<evidence type="ECO:0000256" key="10">
    <source>
        <dbReference type="ARBA" id="ARBA00023012"/>
    </source>
</evidence>
<dbReference type="Pfam" id="PF00672">
    <property type="entry name" value="HAMP"/>
    <property type="match status" value="1"/>
</dbReference>
<keyword evidence="8" id="KW-0067">ATP-binding</keyword>
<dbReference type="Proteomes" id="UP000298246">
    <property type="component" value="Unassembled WGS sequence"/>
</dbReference>
<feature type="transmembrane region" description="Helical" evidence="13">
    <location>
        <begin position="32"/>
        <end position="54"/>
    </location>
</feature>
<dbReference type="PANTHER" id="PTHR34220:SF11">
    <property type="entry name" value="SENSOR PROTEIN KINASE HPTS"/>
    <property type="match status" value="1"/>
</dbReference>
<gene>
    <name evidence="15" type="ORF">B5M42_15990</name>
</gene>
<evidence type="ECO:0000256" key="1">
    <source>
        <dbReference type="ARBA" id="ARBA00004651"/>
    </source>
</evidence>
<feature type="transmembrane region" description="Helical" evidence="13">
    <location>
        <begin position="312"/>
        <end position="335"/>
    </location>
</feature>
<organism evidence="15 16">
    <name type="scientific">Paenibacillus athensensis</name>
    <dbReference type="NCBI Taxonomy" id="1967502"/>
    <lineage>
        <taxon>Bacteria</taxon>
        <taxon>Bacillati</taxon>
        <taxon>Bacillota</taxon>
        <taxon>Bacilli</taxon>
        <taxon>Bacillales</taxon>
        <taxon>Paenibacillaceae</taxon>
        <taxon>Paenibacillus</taxon>
    </lineage>
</organism>
<dbReference type="PROSITE" id="PS50885">
    <property type="entry name" value="HAMP"/>
    <property type="match status" value="1"/>
</dbReference>